<dbReference type="Proteomes" id="UP001218218">
    <property type="component" value="Unassembled WGS sequence"/>
</dbReference>
<organism evidence="6 7">
    <name type="scientific">Mycena albidolilacea</name>
    <dbReference type="NCBI Taxonomy" id="1033008"/>
    <lineage>
        <taxon>Eukaryota</taxon>
        <taxon>Fungi</taxon>
        <taxon>Dikarya</taxon>
        <taxon>Basidiomycota</taxon>
        <taxon>Agaricomycotina</taxon>
        <taxon>Agaricomycetes</taxon>
        <taxon>Agaricomycetidae</taxon>
        <taxon>Agaricales</taxon>
        <taxon>Marasmiineae</taxon>
        <taxon>Mycenaceae</taxon>
        <taxon>Mycena</taxon>
    </lineage>
</organism>
<feature type="region of interest" description="Disordered" evidence="5">
    <location>
        <begin position="312"/>
        <end position="331"/>
    </location>
</feature>
<evidence type="ECO:0000256" key="1">
    <source>
        <dbReference type="ARBA" id="ARBA00022741"/>
    </source>
</evidence>
<dbReference type="Gene3D" id="3.40.50.300">
    <property type="entry name" value="P-loop containing nucleotide triphosphate hydrolases"/>
    <property type="match status" value="1"/>
</dbReference>
<dbReference type="SUPFAM" id="SSF52540">
    <property type="entry name" value="P-loop containing nucleoside triphosphate hydrolases"/>
    <property type="match status" value="1"/>
</dbReference>
<evidence type="ECO:0000256" key="4">
    <source>
        <dbReference type="PIRSR" id="PIRSR606689-2"/>
    </source>
</evidence>
<feature type="binding site" evidence="4">
    <location>
        <position position="40"/>
    </location>
    <ligand>
        <name>Mg(2+)</name>
        <dbReference type="ChEBI" id="CHEBI:18420"/>
    </ligand>
</feature>
<keyword evidence="2 3" id="KW-0342">GTP-binding</keyword>
<accession>A0AAD7A3K2</accession>
<proteinExistence type="predicted"/>
<dbReference type="GO" id="GO:0005525">
    <property type="term" value="F:GTP binding"/>
    <property type="evidence" value="ECO:0007669"/>
    <property type="project" value="UniProtKB-KW"/>
</dbReference>
<evidence type="ECO:0000313" key="6">
    <source>
        <dbReference type="EMBL" id="KAJ7348147.1"/>
    </source>
</evidence>
<keyword evidence="7" id="KW-1185">Reference proteome</keyword>
<protein>
    <submittedName>
        <fullName evidence="6">Uncharacterized protein</fullName>
    </submittedName>
</protein>
<dbReference type="Pfam" id="PF00025">
    <property type="entry name" value="Arf"/>
    <property type="match status" value="1"/>
</dbReference>
<comment type="caution">
    <text evidence="6">The sequence shown here is derived from an EMBL/GenBank/DDBJ whole genome shotgun (WGS) entry which is preliminary data.</text>
</comment>
<name>A0AAD7A3K2_9AGAR</name>
<dbReference type="GO" id="GO:0046872">
    <property type="term" value="F:metal ion binding"/>
    <property type="evidence" value="ECO:0007669"/>
    <property type="project" value="UniProtKB-KW"/>
</dbReference>
<evidence type="ECO:0000256" key="3">
    <source>
        <dbReference type="PIRSR" id="PIRSR606689-1"/>
    </source>
</evidence>
<evidence type="ECO:0000313" key="7">
    <source>
        <dbReference type="Proteomes" id="UP001218218"/>
    </source>
</evidence>
<evidence type="ECO:0000256" key="5">
    <source>
        <dbReference type="SAM" id="MobiDB-lite"/>
    </source>
</evidence>
<gene>
    <name evidence="6" type="ORF">DFH08DRAFT_1001758</name>
</gene>
<evidence type="ECO:0000256" key="2">
    <source>
        <dbReference type="ARBA" id="ARBA00023134"/>
    </source>
</evidence>
<dbReference type="GO" id="GO:0003924">
    <property type="term" value="F:GTPase activity"/>
    <property type="evidence" value="ECO:0007669"/>
    <property type="project" value="InterPro"/>
</dbReference>
<sequence>MAANLSIRRFVERFDRFCFPSKSQVGYTIPLLGLDASGKTSLLQRLKVGDLVRERTPTLGLYLEIADVHLHQISPHLLKIPSWHVGSCGKRLPRTFPANIVQAVNPDALIWLTLDCRLATKQDMPNAASTRQIEDMFPAGPSIFIVGTTLNPSLTHGALPEALQWLVASIENTKAGDPLSPLPTQGPRSLKALEVQLDVWLERAGNDSSTARFLGPLHACPRNIFVARCLWAEERSGIQKYTSADEGTQFHFTMTYFWIQVVHFGICGMPESPPQADSDSEPTSFLESMLDSNSLFDSDSVISENWSFVEENNKEDDSTVQDDQESPCPGEDALHDQFDPGFLGFLRLNPHAVDEDLWMEYYSRELMMSPKARDTMALPDKGRLPNLVGRDLILSAFRWRA</sequence>
<dbReference type="InterPro" id="IPR027417">
    <property type="entry name" value="P-loop_NTPase"/>
</dbReference>
<dbReference type="InterPro" id="IPR006689">
    <property type="entry name" value="Small_GTPase_ARF/SAR"/>
</dbReference>
<feature type="binding site" evidence="3">
    <location>
        <begin position="33"/>
        <end position="40"/>
    </location>
    <ligand>
        <name>GTP</name>
        <dbReference type="ChEBI" id="CHEBI:37565"/>
    </ligand>
</feature>
<reference evidence="6" key="1">
    <citation type="submission" date="2023-03" db="EMBL/GenBank/DDBJ databases">
        <title>Massive genome expansion in bonnet fungi (Mycena s.s.) driven by repeated elements and novel gene families across ecological guilds.</title>
        <authorList>
            <consortium name="Lawrence Berkeley National Laboratory"/>
            <person name="Harder C.B."/>
            <person name="Miyauchi S."/>
            <person name="Viragh M."/>
            <person name="Kuo A."/>
            <person name="Thoen E."/>
            <person name="Andreopoulos B."/>
            <person name="Lu D."/>
            <person name="Skrede I."/>
            <person name="Drula E."/>
            <person name="Henrissat B."/>
            <person name="Morin E."/>
            <person name="Kohler A."/>
            <person name="Barry K."/>
            <person name="LaButti K."/>
            <person name="Morin E."/>
            <person name="Salamov A."/>
            <person name="Lipzen A."/>
            <person name="Mereny Z."/>
            <person name="Hegedus B."/>
            <person name="Baldrian P."/>
            <person name="Stursova M."/>
            <person name="Weitz H."/>
            <person name="Taylor A."/>
            <person name="Grigoriev I.V."/>
            <person name="Nagy L.G."/>
            <person name="Martin F."/>
            <person name="Kauserud H."/>
        </authorList>
    </citation>
    <scope>NUCLEOTIDE SEQUENCE</scope>
    <source>
        <strain evidence="6">CBHHK002</strain>
    </source>
</reference>
<keyword evidence="1 3" id="KW-0547">Nucleotide-binding</keyword>
<dbReference type="EMBL" id="JARIHO010000018">
    <property type="protein sequence ID" value="KAJ7348147.1"/>
    <property type="molecule type" value="Genomic_DNA"/>
</dbReference>
<keyword evidence="4" id="KW-0479">Metal-binding</keyword>
<dbReference type="AlphaFoldDB" id="A0AAD7A3K2"/>
<keyword evidence="4" id="KW-0460">Magnesium</keyword>
<feature type="binding site" evidence="4">
    <location>
        <position position="58"/>
    </location>
    <ligand>
        <name>Mg(2+)</name>
        <dbReference type="ChEBI" id="CHEBI:18420"/>
    </ligand>
</feature>